<keyword evidence="5" id="KW-1185">Reference proteome</keyword>
<keyword evidence="3" id="KW-1133">Transmembrane helix</keyword>
<evidence type="ECO:0000256" key="2">
    <source>
        <dbReference type="ARBA" id="ARBA00022729"/>
    </source>
</evidence>
<dbReference type="EMBL" id="CM026421">
    <property type="protein sequence ID" value="KAG0589643.1"/>
    <property type="molecule type" value="Genomic_DNA"/>
</dbReference>
<proteinExistence type="inferred from homology"/>
<dbReference type="InterPro" id="IPR006969">
    <property type="entry name" value="Stig-like"/>
</dbReference>
<evidence type="ECO:0000256" key="1">
    <source>
        <dbReference type="ARBA" id="ARBA00006010"/>
    </source>
</evidence>
<name>A0A8T0J4E5_CERPU</name>
<feature type="transmembrane region" description="Helical" evidence="3">
    <location>
        <begin position="56"/>
        <end position="76"/>
    </location>
</feature>
<keyword evidence="3" id="KW-0472">Membrane</keyword>
<protein>
    <recommendedName>
        <fullName evidence="6">Stig1</fullName>
    </recommendedName>
</protein>
<dbReference type="PANTHER" id="PTHR33227:SF54">
    <property type="entry name" value="PROTEIN STIG1"/>
    <property type="match status" value="1"/>
</dbReference>
<accession>A0A8T0J4E5</accession>
<dbReference type="AlphaFoldDB" id="A0A8T0J4E5"/>
<gene>
    <name evidence="4" type="ORF">KC19_1G036000</name>
</gene>
<evidence type="ECO:0008006" key="6">
    <source>
        <dbReference type="Google" id="ProtNLM"/>
    </source>
</evidence>
<keyword evidence="2" id="KW-0732">Signal</keyword>
<comment type="similarity">
    <text evidence="1">Belongs to the STIG1 family.</text>
</comment>
<organism evidence="4 5">
    <name type="scientific">Ceratodon purpureus</name>
    <name type="common">Fire moss</name>
    <name type="synonym">Dicranum purpureum</name>
    <dbReference type="NCBI Taxonomy" id="3225"/>
    <lineage>
        <taxon>Eukaryota</taxon>
        <taxon>Viridiplantae</taxon>
        <taxon>Streptophyta</taxon>
        <taxon>Embryophyta</taxon>
        <taxon>Bryophyta</taxon>
        <taxon>Bryophytina</taxon>
        <taxon>Bryopsida</taxon>
        <taxon>Dicranidae</taxon>
        <taxon>Pseudoditrichales</taxon>
        <taxon>Ditrichaceae</taxon>
        <taxon>Ceratodon</taxon>
    </lineage>
</organism>
<reference evidence="4" key="1">
    <citation type="submission" date="2020-06" db="EMBL/GenBank/DDBJ databases">
        <title>WGS assembly of Ceratodon purpureus strain R40.</title>
        <authorList>
            <person name="Carey S.B."/>
            <person name="Jenkins J."/>
            <person name="Shu S."/>
            <person name="Lovell J.T."/>
            <person name="Sreedasyam A."/>
            <person name="Maumus F."/>
            <person name="Tiley G.P."/>
            <person name="Fernandez-Pozo N."/>
            <person name="Barry K."/>
            <person name="Chen C."/>
            <person name="Wang M."/>
            <person name="Lipzen A."/>
            <person name="Daum C."/>
            <person name="Saski C.A."/>
            <person name="Payton A.C."/>
            <person name="Mcbreen J.C."/>
            <person name="Conrad R.E."/>
            <person name="Kollar L.M."/>
            <person name="Olsson S."/>
            <person name="Huttunen S."/>
            <person name="Landis J.B."/>
            <person name="Wickett N.J."/>
            <person name="Johnson M.G."/>
            <person name="Rensing S.A."/>
            <person name="Grimwood J."/>
            <person name="Schmutz J."/>
            <person name="Mcdaniel S.F."/>
        </authorList>
    </citation>
    <scope>NUCLEOTIDE SEQUENCE</scope>
    <source>
        <strain evidence="4">R40</strain>
    </source>
</reference>
<dbReference type="PANTHER" id="PTHR33227">
    <property type="entry name" value="STIGMA-SPECIFIC STIG1-LIKE PROTEIN 3"/>
    <property type="match status" value="1"/>
</dbReference>
<evidence type="ECO:0000256" key="3">
    <source>
        <dbReference type="SAM" id="Phobius"/>
    </source>
</evidence>
<evidence type="ECO:0000313" key="5">
    <source>
        <dbReference type="Proteomes" id="UP000822688"/>
    </source>
</evidence>
<keyword evidence="3" id="KW-0812">Transmembrane</keyword>
<sequence length="217" mass="23928">MTRQSHFLRHCSEWFPAAWKWLPTCRSTSKCTRDRAAAAEFLGSSSFLKSVKQLRLSMLFMFLAVVTFDFPIPLVAVSSSTSADPPALQMGSNSSSPVHGRFLQTSKRRAGRFSTGEETEPANARRLSGQYLCRWKKDICEQEPISYLLGPDCCNSVCTNMKTDAFNCGTCGQICFYGSICCNGVCTDIFSNNRNCGACDNICPSGEVCQYGLCGYT</sequence>
<dbReference type="EMBL" id="CM026421">
    <property type="protein sequence ID" value="KAG0589642.1"/>
    <property type="molecule type" value="Genomic_DNA"/>
</dbReference>
<dbReference type="Proteomes" id="UP000822688">
    <property type="component" value="Chromosome 1"/>
</dbReference>
<comment type="caution">
    <text evidence="4">The sequence shown here is derived from an EMBL/GenBank/DDBJ whole genome shotgun (WGS) entry which is preliminary data.</text>
</comment>
<evidence type="ECO:0000313" key="4">
    <source>
        <dbReference type="EMBL" id="KAG0589643.1"/>
    </source>
</evidence>
<dbReference type="Pfam" id="PF04885">
    <property type="entry name" value="Stig1"/>
    <property type="match status" value="1"/>
</dbReference>